<evidence type="ECO:0000256" key="1">
    <source>
        <dbReference type="SAM" id="MobiDB-lite"/>
    </source>
</evidence>
<protein>
    <submittedName>
        <fullName evidence="2">Uncharacterized protein</fullName>
    </submittedName>
</protein>
<proteinExistence type="predicted"/>
<dbReference type="RefSeq" id="XP_047772994.1">
    <property type="nucleotide sequence ID" value="XM_047918319.1"/>
</dbReference>
<sequence>MRNVFPTDCSESAYNDYGRLHFNKTTSIWSPTADRCLYFFPHQRYDATSQTFSDALCGSMARGEIRECFLGRDEGTWSYCGTFECTGVSYMYYGDFIAFQRDRPGLVERIMSKTLLNCPAEVGEHHRERILRDDELVVGCCGLVKTGHDVDIERALGAHSQASSPHALKRTSSESQSGSRKMQRQSTTSSDGRA</sequence>
<feature type="compositionally biased region" description="Polar residues" evidence="1">
    <location>
        <begin position="173"/>
        <end position="194"/>
    </location>
</feature>
<accession>A0ABQ8JZ03</accession>
<dbReference type="Proteomes" id="UP000814176">
    <property type="component" value="Unassembled WGS sequence"/>
</dbReference>
<feature type="region of interest" description="Disordered" evidence="1">
    <location>
        <begin position="159"/>
        <end position="194"/>
    </location>
</feature>
<name>A0ABQ8JZ03_9APHY</name>
<comment type="caution">
    <text evidence="2">The sequence shown here is derived from an EMBL/GenBank/DDBJ whole genome shotgun (WGS) entry which is preliminary data.</text>
</comment>
<gene>
    <name evidence="2" type="ORF">C8Q71DRAFT_400112</name>
</gene>
<evidence type="ECO:0000313" key="3">
    <source>
        <dbReference type="Proteomes" id="UP000814176"/>
    </source>
</evidence>
<organism evidence="2 3">
    <name type="scientific">Rhodofomes roseus</name>
    <dbReference type="NCBI Taxonomy" id="34475"/>
    <lineage>
        <taxon>Eukaryota</taxon>
        <taxon>Fungi</taxon>
        <taxon>Dikarya</taxon>
        <taxon>Basidiomycota</taxon>
        <taxon>Agaricomycotina</taxon>
        <taxon>Agaricomycetes</taxon>
        <taxon>Polyporales</taxon>
        <taxon>Rhodofomes</taxon>
    </lineage>
</organism>
<reference evidence="2 3" key="1">
    <citation type="journal article" date="2021" name="Environ. Microbiol.">
        <title>Gene family expansions and transcriptome signatures uncover fungal adaptations to wood decay.</title>
        <authorList>
            <person name="Hage H."/>
            <person name="Miyauchi S."/>
            <person name="Viragh M."/>
            <person name="Drula E."/>
            <person name="Min B."/>
            <person name="Chaduli D."/>
            <person name="Navarro D."/>
            <person name="Favel A."/>
            <person name="Norest M."/>
            <person name="Lesage-Meessen L."/>
            <person name="Balint B."/>
            <person name="Merenyi Z."/>
            <person name="de Eugenio L."/>
            <person name="Morin E."/>
            <person name="Martinez A.T."/>
            <person name="Baldrian P."/>
            <person name="Stursova M."/>
            <person name="Martinez M.J."/>
            <person name="Novotny C."/>
            <person name="Magnuson J.K."/>
            <person name="Spatafora J.W."/>
            <person name="Maurice S."/>
            <person name="Pangilinan J."/>
            <person name="Andreopoulos W."/>
            <person name="LaButti K."/>
            <person name="Hundley H."/>
            <person name="Na H."/>
            <person name="Kuo A."/>
            <person name="Barry K."/>
            <person name="Lipzen A."/>
            <person name="Henrissat B."/>
            <person name="Riley R."/>
            <person name="Ahrendt S."/>
            <person name="Nagy L.G."/>
            <person name="Grigoriev I.V."/>
            <person name="Martin F."/>
            <person name="Rosso M.N."/>
        </authorList>
    </citation>
    <scope>NUCLEOTIDE SEQUENCE [LARGE SCALE GENOMIC DNA]</scope>
    <source>
        <strain evidence="2 3">CIRM-BRFM 1785</strain>
    </source>
</reference>
<evidence type="ECO:0000313" key="2">
    <source>
        <dbReference type="EMBL" id="KAH9829538.1"/>
    </source>
</evidence>
<dbReference type="EMBL" id="JADCUA010000037">
    <property type="protein sequence ID" value="KAH9829538.1"/>
    <property type="molecule type" value="Genomic_DNA"/>
</dbReference>
<dbReference type="GeneID" id="71999051"/>
<keyword evidence="3" id="KW-1185">Reference proteome</keyword>